<dbReference type="Proteomes" id="UP000001574">
    <property type="component" value="Chromosome"/>
</dbReference>
<organism evidence="1 2">
    <name type="scientific">Mycobacterium avium (strain 104)</name>
    <dbReference type="NCBI Taxonomy" id="243243"/>
    <lineage>
        <taxon>Bacteria</taxon>
        <taxon>Bacillati</taxon>
        <taxon>Actinomycetota</taxon>
        <taxon>Actinomycetes</taxon>
        <taxon>Mycobacteriales</taxon>
        <taxon>Mycobacteriaceae</taxon>
        <taxon>Mycobacterium</taxon>
        <taxon>Mycobacterium avium complex (MAC)</taxon>
    </lineage>
</organism>
<dbReference type="HOGENOM" id="CLU_3081984_0_0_11"/>
<sequence length="52" mass="6101">MSAAQKNFRPIRHRPGRGVRDKLAATSHLTPDQLATAVKHMRRRRLLYTCWM</sequence>
<gene>
    <name evidence="1" type="ordered locus">MAV_0213</name>
</gene>
<accession>A0A0H2ZY24</accession>
<proteinExistence type="predicted"/>
<dbReference type="EMBL" id="CP000479">
    <property type="protein sequence ID" value="ABK66911.1"/>
    <property type="molecule type" value="Genomic_DNA"/>
</dbReference>
<evidence type="ECO:0000313" key="1">
    <source>
        <dbReference type="EMBL" id="ABK66911.1"/>
    </source>
</evidence>
<name>A0A0H2ZY24_MYCA1</name>
<dbReference type="AlphaFoldDB" id="A0A0H2ZY24"/>
<dbReference type="KEGG" id="mav:MAV_0213"/>
<reference evidence="1 2" key="1">
    <citation type="submission" date="2006-10" db="EMBL/GenBank/DDBJ databases">
        <authorList>
            <person name="Fleischmann R.D."/>
            <person name="Dodson R.J."/>
            <person name="Haft D.H."/>
            <person name="Merkel J.S."/>
            <person name="Nelson W.C."/>
            <person name="Fraser C.M."/>
        </authorList>
    </citation>
    <scope>NUCLEOTIDE SEQUENCE [LARGE SCALE GENOMIC DNA]</scope>
    <source>
        <strain evidence="1 2">104</strain>
    </source>
</reference>
<protein>
    <submittedName>
        <fullName evidence="1">Uncharacterized protein</fullName>
    </submittedName>
</protein>
<evidence type="ECO:0000313" key="2">
    <source>
        <dbReference type="Proteomes" id="UP000001574"/>
    </source>
</evidence>